<dbReference type="SUPFAM" id="SSF51338">
    <property type="entry name" value="Composite domain of metallo-dependent hydrolases"/>
    <property type="match status" value="1"/>
</dbReference>
<protein>
    <submittedName>
        <fullName evidence="3">Amidohydrolase family protein</fullName>
    </submittedName>
</protein>
<sequence length="444" mass="48710">MTPLSRYSSFIAAASWLVSPHVSPLSGGAILVQDGVIKASGLLEELKRDHQVPVIEYPDCAILPGFVNAHTHLELTHFPAWRLRTNVNYNPRRFVDWMIQLIKIRRGIGAEEIPSSITEGIRLCLESGTTAIGEIVNNPAHAQLYRSSLLSGRLFFEIIGQDQHHFNRMLAAALEACSTASDRQLHSGLSPHTPYTIAETFLPRISAVSDNLPLAIHISESAAETDFIFNSNGPLAEELFPFLDWKRHLTPPRRCSSTELLDRAGLLKPSTLAVHCVHLTLGDAEILKQRGVSVVLCPRSNERLDVGRAPVALLRKLGIPLALGTDSLASNDTLSLWDEMRFALNTFSRELSPADVLHMATIGGAEALGIGATHGSLEPGKRADFQVVKIGGEGTRDVLERVLFHGMLEDVYLAGDRYAAATFQDSFFRRRQIDASVVPSPNLQ</sequence>
<proteinExistence type="predicted"/>
<dbReference type="InterPro" id="IPR006680">
    <property type="entry name" value="Amidohydro-rel"/>
</dbReference>
<dbReference type="EMBL" id="JAHDYS010000007">
    <property type="protein sequence ID" value="MBT1071977.1"/>
    <property type="molecule type" value="Genomic_DNA"/>
</dbReference>
<evidence type="ECO:0000313" key="4">
    <source>
        <dbReference type="Proteomes" id="UP000784128"/>
    </source>
</evidence>
<dbReference type="PANTHER" id="PTHR43794:SF11">
    <property type="entry name" value="AMIDOHYDROLASE-RELATED DOMAIN-CONTAINING PROTEIN"/>
    <property type="match status" value="1"/>
</dbReference>
<dbReference type="SUPFAM" id="SSF51556">
    <property type="entry name" value="Metallo-dependent hydrolases"/>
    <property type="match status" value="1"/>
</dbReference>
<accession>A0ABS5U8H1</accession>
<organism evidence="3 4">
    <name type="scientific">Pelotalea chapellei</name>
    <dbReference type="NCBI Taxonomy" id="44671"/>
    <lineage>
        <taxon>Bacteria</taxon>
        <taxon>Pseudomonadati</taxon>
        <taxon>Thermodesulfobacteriota</taxon>
        <taxon>Desulfuromonadia</taxon>
        <taxon>Geobacterales</taxon>
        <taxon>Geobacteraceae</taxon>
        <taxon>Pelotalea</taxon>
    </lineage>
</organism>
<dbReference type="RefSeq" id="WP_214298366.1">
    <property type="nucleotide sequence ID" value="NZ_JAHDYS010000007.1"/>
</dbReference>
<reference evidence="3 4" key="1">
    <citation type="submission" date="2021-05" db="EMBL/GenBank/DDBJ databases">
        <title>The draft genome of Geobacter chapellei DSM 13688.</title>
        <authorList>
            <person name="Xu Z."/>
            <person name="Masuda Y."/>
            <person name="Itoh H."/>
            <person name="Senoo K."/>
        </authorList>
    </citation>
    <scope>NUCLEOTIDE SEQUENCE [LARGE SCALE GENOMIC DNA]</scope>
    <source>
        <strain evidence="3 4">DSM 13688</strain>
    </source>
</reference>
<evidence type="ECO:0000256" key="1">
    <source>
        <dbReference type="ARBA" id="ARBA00022801"/>
    </source>
</evidence>
<dbReference type="PANTHER" id="PTHR43794">
    <property type="entry name" value="AMINOHYDROLASE SSNA-RELATED"/>
    <property type="match status" value="1"/>
</dbReference>
<keyword evidence="1" id="KW-0378">Hydrolase</keyword>
<keyword evidence="4" id="KW-1185">Reference proteome</keyword>
<dbReference type="Pfam" id="PF01979">
    <property type="entry name" value="Amidohydro_1"/>
    <property type="match status" value="1"/>
</dbReference>
<dbReference type="Proteomes" id="UP000784128">
    <property type="component" value="Unassembled WGS sequence"/>
</dbReference>
<feature type="domain" description="Amidohydrolase-related" evidence="2">
    <location>
        <begin position="62"/>
        <end position="389"/>
    </location>
</feature>
<evidence type="ECO:0000259" key="2">
    <source>
        <dbReference type="Pfam" id="PF01979"/>
    </source>
</evidence>
<dbReference type="Gene3D" id="3.20.20.140">
    <property type="entry name" value="Metal-dependent hydrolases"/>
    <property type="match status" value="1"/>
</dbReference>
<evidence type="ECO:0000313" key="3">
    <source>
        <dbReference type="EMBL" id="MBT1071977.1"/>
    </source>
</evidence>
<dbReference type="Gene3D" id="2.30.40.10">
    <property type="entry name" value="Urease, subunit C, domain 1"/>
    <property type="match status" value="1"/>
</dbReference>
<dbReference type="InterPro" id="IPR032466">
    <property type="entry name" value="Metal_Hydrolase"/>
</dbReference>
<comment type="caution">
    <text evidence="3">The sequence shown here is derived from an EMBL/GenBank/DDBJ whole genome shotgun (WGS) entry which is preliminary data.</text>
</comment>
<name>A0ABS5U8H1_9BACT</name>
<dbReference type="InterPro" id="IPR011059">
    <property type="entry name" value="Metal-dep_hydrolase_composite"/>
</dbReference>
<gene>
    <name evidence="3" type="ORF">KJB30_09290</name>
</gene>
<dbReference type="InterPro" id="IPR050287">
    <property type="entry name" value="MTA/SAH_deaminase"/>
</dbReference>